<dbReference type="STRING" id="1303921.BSEPE_1055"/>
<evidence type="ECO:0000313" key="1">
    <source>
        <dbReference type="EMBL" id="BAS68046.1"/>
    </source>
</evidence>
<dbReference type="AlphaFoldDB" id="A0A0P0US12"/>
<proteinExistence type="predicted"/>
<reference evidence="1 2" key="2">
    <citation type="journal article" date="2016" name="ISME J.">
        <title>Heterogeneous composition of key metabolic gene clusters in a vent mussel symbiont population.</title>
        <authorList>
            <person name="Ikuta T."/>
            <person name="Takaki Y."/>
            <person name="Nagai Y."/>
            <person name="Shimamura S."/>
            <person name="Tsuda M."/>
            <person name="Kawagucci S."/>
            <person name="Aoki Y."/>
            <person name="Inoue K."/>
            <person name="Teruya M."/>
            <person name="Satou K."/>
            <person name="Teruya K."/>
            <person name="Shimoji M."/>
            <person name="Tamotsu H."/>
            <person name="Hirano T."/>
            <person name="Maruyama T."/>
            <person name="Yoshida T."/>
        </authorList>
    </citation>
    <scope>NUCLEOTIDE SEQUENCE [LARGE SCALE GENOMIC DNA]</scope>
    <source>
        <strain evidence="1 2">Myojin Knoll</strain>
    </source>
</reference>
<dbReference type="EMBL" id="AP013042">
    <property type="protein sequence ID" value="BAS68046.1"/>
    <property type="molecule type" value="Genomic_DNA"/>
</dbReference>
<reference evidence="1 2" key="1">
    <citation type="journal article" date="2000" name="Mar. Ecol. Prog. Ser.">
        <title>Phylogenetic characterization of endosymbionts in three hydrothermal vent mussels: influence on host distributions.</title>
        <authorList>
            <person name="Fujiwara Y."/>
            <person name="Takai K."/>
            <person name="Uematsu K."/>
            <person name="Tsuchida S."/>
            <person name="Hunt J.C."/>
            <person name="Hashimoto J."/>
        </authorList>
    </citation>
    <scope>NUCLEOTIDE SEQUENCE [LARGE SCALE GENOMIC DNA]</scope>
    <source>
        <strain evidence="1 2">Myojin Knoll</strain>
    </source>
</reference>
<dbReference type="KEGG" id="ebh:BSEPE_1055"/>
<name>A0A0P0US12_9GAMM</name>
<dbReference type="Proteomes" id="UP000067399">
    <property type="component" value="Chromosome"/>
</dbReference>
<organism evidence="1 2">
    <name type="scientific">endosymbiont of Bathymodiolus septemdierum str. Myojin knoll</name>
    <dbReference type="NCBI Taxonomy" id="1303921"/>
    <lineage>
        <taxon>Bacteria</taxon>
        <taxon>Pseudomonadati</taxon>
        <taxon>Pseudomonadota</taxon>
        <taxon>Gammaproteobacteria</taxon>
        <taxon>sulfur-oxidizing symbionts</taxon>
    </lineage>
</organism>
<accession>A0A0P0US12</accession>
<keyword evidence="2" id="KW-1185">Reference proteome</keyword>
<sequence>MFTNTITANISFDYQGQHYSLKSTLDIDHIIHHDNFYQSVYLSVAKSNNIDLHSYQLEVMMDQSIVFTNEKGCVQGCVTDGILDLKLLREAHQKVECLPAIEPLIKKFQVDKDIHSALVEAYLLGKKSK</sequence>
<protein>
    <submittedName>
        <fullName evidence="1">Uncharacterized protein</fullName>
    </submittedName>
</protein>
<dbReference type="RefSeq" id="WP_066044865.1">
    <property type="nucleotide sequence ID" value="NZ_AP013042.1"/>
</dbReference>
<gene>
    <name evidence="1" type="ORF">BSEPE_1055</name>
</gene>
<evidence type="ECO:0000313" key="2">
    <source>
        <dbReference type="Proteomes" id="UP000067399"/>
    </source>
</evidence>
<dbReference type="OrthoDB" id="5612448at2"/>